<dbReference type="Gene3D" id="3.40.50.10320">
    <property type="entry name" value="LmbE-like"/>
    <property type="match status" value="1"/>
</dbReference>
<dbReference type="InterPro" id="IPR003737">
    <property type="entry name" value="GlcNAc_PI_deacetylase-related"/>
</dbReference>
<dbReference type="GO" id="GO:0016811">
    <property type="term" value="F:hydrolase activity, acting on carbon-nitrogen (but not peptide) bonds, in linear amides"/>
    <property type="evidence" value="ECO:0007669"/>
    <property type="project" value="TreeGrafter"/>
</dbReference>
<gene>
    <name evidence="3" type="ORF">OG398_34575</name>
</gene>
<dbReference type="Pfam" id="PF02585">
    <property type="entry name" value="PIG-L"/>
    <property type="match status" value="1"/>
</dbReference>
<dbReference type="GO" id="GO:0016137">
    <property type="term" value="P:glycoside metabolic process"/>
    <property type="evidence" value="ECO:0007669"/>
    <property type="project" value="UniProtKB-ARBA"/>
</dbReference>
<dbReference type="InterPro" id="IPR024078">
    <property type="entry name" value="LmbE-like_dom_sf"/>
</dbReference>
<name>A0AAU2VZ67_9ACTN</name>
<accession>A0AAU2VZ67</accession>
<sequence length="277" mass="29143">MTSRVDAPSGGGTDRLAPSLMGVFAHPDDESLLAGGVLARSSAAGARTAVVTATWAPDSPRAAELTDALRALGAGRPRMLGHADARNPSSAPGRARFVDVPLDEAVGQVVHHLREFRPDVVVTHDALGQLTGHPDHRRTHQVALLAVEASGLGSLHPEAGPPWQPRALYAATHPDSGVGELGPLLTRVGKTLLTVPDAYAATAVDVTPWTAAKWRAILAHQSEAARERSLPGILARLPAESRLKIIRTEYFTRLMPGPVPADPRRLPATDCPPSADA</sequence>
<dbReference type="SUPFAM" id="SSF102588">
    <property type="entry name" value="LmbE-like"/>
    <property type="match status" value="1"/>
</dbReference>
<dbReference type="PANTHER" id="PTHR12993:SF11">
    <property type="entry name" value="N-ACETYLGLUCOSAMINYL-PHOSPHATIDYLINOSITOL DE-N-ACETYLASE"/>
    <property type="match status" value="1"/>
</dbReference>
<dbReference type="AlphaFoldDB" id="A0AAU2VZ67"/>
<proteinExistence type="predicted"/>
<organism evidence="3">
    <name type="scientific">Streptomyces sp. NBC_00008</name>
    <dbReference type="NCBI Taxonomy" id="2903610"/>
    <lineage>
        <taxon>Bacteria</taxon>
        <taxon>Bacillati</taxon>
        <taxon>Actinomycetota</taxon>
        <taxon>Actinomycetes</taxon>
        <taxon>Kitasatosporales</taxon>
        <taxon>Streptomycetaceae</taxon>
        <taxon>Streptomyces</taxon>
    </lineage>
</organism>
<dbReference type="PANTHER" id="PTHR12993">
    <property type="entry name" value="N-ACETYLGLUCOSAMINYL-PHOSPHATIDYLINOSITOL DE-N-ACETYLASE-RELATED"/>
    <property type="match status" value="1"/>
</dbReference>
<evidence type="ECO:0000313" key="3">
    <source>
        <dbReference type="EMBL" id="WTW73005.1"/>
    </source>
</evidence>
<evidence type="ECO:0000256" key="2">
    <source>
        <dbReference type="SAM" id="MobiDB-lite"/>
    </source>
</evidence>
<dbReference type="EMBL" id="CP108313">
    <property type="protein sequence ID" value="WTW73005.1"/>
    <property type="molecule type" value="Genomic_DNA"/>
</dbReference>
<feature type="region of interest" description="Disordered" evidence="2">
    <location>
        <begin position="257"/>
        <end position="277"/>
    </location>
</feature>
<protein>
    <submittedName>
        <fullName evidence="3">PIG-L family deacetylase</fullName>
    </submittedName>
</protein>
<evidence type="ECO:0000256" key="1">
    <source>
        <dbReference type="ARBA" id="ARBA00022833"/>
    </source>
</evidence>
<keyword evidence="1" id="KW-0862">Zinc</keyword>
<reference evidence="3" key="1">
    <citation type="submission" date="2022-10" db="EMBL/GenBank/DDBJ databases">
        <title>The complete genomes of actinobacterial strains from the NBC collection.</title>
        <authorList>
            <person name="Joergensen T.S."/>
            <person name="Alvarez Arevalo M."/>
            <person name="Sterndorff E.B."/>
            <person name="Faurdal D."/>
            <person name="Vuksanovic O."/>
            <person name="Mourched A.-S."/>
            <person name="Charusanti P."/>
            <person name="Shaw S."/>
            <person name="Blin K."/>
            <person name="Weber T."/>
        </authorList>
    </citation>
    <scope>NUCLEOTIDE SEQUENCE</scope>
    <source>
        <strain evidence="3">NBC_00008</strain>
    </source>
</reference>